<dbReference type="InterPro" id="IPR013762">
    <property type="entry name" value="Integrase-like_cat_sf"/>
</dbReference>
<dbReference type="GO" id="GO:0006310">
    <property type="term" value="P:DNA recombination"/>
    <property type="evidence" value="ECO:0007669"/>
    <property type="project" value="InterPro"/>
</dbReference>
<organism evidence="1 3">
    <name type="scientific">Streptococcus mitis</name>
    <dbReference type="NCBI Taxonomy" id="28037"/>
    <lineage>
        <taxon>Bacteria</taxon>
        <taxon>Bacillati</taxon>
        <taxon>Bacillota</taxon>
        <taxon>Bacilli</taxon>
        <taxon>Lactobacillales</taxon>
        <taxon>Streptococcaceae</taxon>
        <taxon>Streptococcus</taxon>
        <taxon>Streptococcus mitis group</taxon>
    </lineage>
</organism>
<protein>
    <recommendedName>
        <fullName evidence="5">Integrase</fullName>
    </recommendedName>
</protein>
<dbReference type="GO" id="GO:0015074">
    <property type="term" value="P:DNA integration"/>
    <property type="evidence" value="ECO:0007669"/>
    <property type="project" value="InterPro"/>
</dbReference>
<evidence type="ECO:0000313" key="4">
    <source>
        <dbReference type="Proteomes" id="UP000477834"/>
    </source>
</evidence>
<evidence type="ECO:0008006" key="5">
    <source>
        <dbReference type="Google" id="ProtNLM"/>
    </source>
</evidence>
<gene>
    <name evidence="2" type="ORF">GEZ69_07970</name>
    <name evidence="1" type="ORF">HMPREF3228_00700</name>
</gene>
<comment type="caution">
    <text evidence="1">The sequence shown here is derived from an EMBL/GenBank/DDBJ whole genome shotgun (WGS) entry which is preliminary data.</text>
</comment>
<evidence type="ECO:0000313" key="2">
    <source>
        <dbReference type="EMBL" id="MQQ64359.1"/>
    </source>
</evidence>
<evidence type="ECO:0000313" key="1">
    <source>
        <dbReference type="EMBL" id="KXA61547.1"/>
    </source>
</evidence>
<dbReference type="Proteomes" id="UP000477834">
    <property type="component" value="Unassembled WGS sequence"/>
</dbReference>
<proteinExistence type="predicted"/>
<dbReference type="AlphaFoldDB" id="A0A133S0E4"/>
<dbReference type="EMBL" id="LRQR01000043">
    <property type="protein sequence ID" value="KXA61547.1"/>
    <property type="molecule type" value="Genomic_DNA"/>
</dbReference>
<evidence type="ECO:0000313" key="3">
    <source>
        <dbReference type="Proteomes" id="UP000070065"/>
    </source>
</evidence>
<sequence>MSWLGHEDKKTTNQIYTHITKSMEQATIYSLATVALNQK</sequence>
<dbReference type="GO" id="GO:0003677">
    <property type="term" value="F:DNA binding"/>
    <property type="evidence" value="ECO:0007669"/>
    <property type="project" value="InterPro"/>
</dbReference>
<dbReference type="Gene3D" id="1.10.443.10">
    <property type="entry name" value="Intergrase catalytic core"/>
    <property type="match status" value="1"/>
</dbReference>
<accession>A0A133S0E4</accession>
<dbReference type="EMBL" id="WIKE01000009">
    <property type="protein sequence ID" value="MQQ64359.1"/>
    <property type="molecule type" value="Genomic_DNA"/>
</dbReference>
<reference evidence="2 4" key="2">
    <citation type="submission" date="2019-10" db="EMBL/GenBank/DDBJ databases">
        <title>Streptococcus mitis of the oral and urogenital tracts.</title>
        <authorList>
            <person name="Price T."/>
            <person name="Mores C.R."/>
            <person name="Putonti C."/>
            <person name="Wolfe A.J."/>
        </authorList>
    </citation>
    <scope>NUCLEOTIDE SEQUENCE [LARGE SCALE GENOMIC DNA]</scope>
    <source>
        <strain evidence="2 4">SM05</strain>
    </source>
</reference>
<reference evidence="1 3" key="1">
    <citation type="submission" date="2016-01" db="EMBL/GenBank/DDBJ databases">
        <authorList>
            <person name="Oliw E.H."/>
        </authorList>
    </citation>
    <scope>NUCLEOTIDE SEQUENCE [LARGE SCALE GENOMIC DNA]</scope>
    <source>
        <strain evidence="1 3">CMW7705B</strain>
    </source>
</reference>
<dbReference type="Proteomes" id="UP000070065">
    <property type="component" value="Unassembled WGS sequence"/>
</dbReference>
<dbReference type="PATRIC" id="fig|28037.231.peg.696"/>
<name>A0A133S0E4_STRMT</name>